<protein>
    <recommendedName>
        <fullName evidence="7">NH(3)-dependent NAD(+) synthetase</fullName>
        <ecNumber evidence="7">6.3.1.5</ecNumber>
    </recommendedName>
</protein>
<evidence type="ECO:0000259" key="8">
    <source>
        <dbReference type="Pfam" id="PF02540"/>
    </source>
</evidence>
<dbReference type="PANTHER" id="PTHR23090:SF9">
    <property type="entry name" value="GLUTAMINE-DEPENDENT NAD(+) SYNTHETASE"/>
    <property type="match status" value="1"/>
</dbReference>
<keyword evidence="4 6" id="KW-0067">ATP-binding</keyword>
<keyword evidence="10" id="KW-1185">Reference proteome</keyword>
<dbReference type="EMBL" id="JAKNCT010000001">
    <property type="protein sequence ID" value="MCG5030068.1"/>
    <property type="molecule type" value="Genomic_DNA"/>
</dbReference>
<name>A0ABS9MPU7_9BURK</name>
<dbReference type="Gene3D" id="3.40.50.620">
    <property type="entry name" value="HUPs"/>
    <property type="match status" value="1"/>
</dbReference>
<dbReference type="RefSeq" id="WP_237977723.1">
    <property type="nucleotide sequence ID" value="NZ_JAKNCT010000001.1"/>
</dbReference>
<evidence type="ECO:0000313" key="9">
    <source>
        <dbReference type="EMBL" id="MCG5030068.1"/>
    </source>
</evidence>
<dbReference type="SUPFAM" id="SSF52402">
    <property type="entry name" value="Adenine nucleotide alpha hydrolases-like"/>
    <property type="match status" value="1"/>
</dbReference>
<evidence type="ECO:0000313" key="10">
    <source>
        <dbReference type="Proteomes" id="UP001297600"/>
    </source>
</evidence>
<dbReference type="InterPro" id="IPR003694">
    <property type="entry name" value="NAD_synthase"/>
</dbReference>
<evidence type="ECO:0000256" key="2">
    <source>
        <dbReference type="ARBA" id="ARBA00022598"/>
    </source>
</evidence>
<keyword evidence="5 6" id="KW-0520">NAD</keyword>
<dbReference type="Proteomes" id="UP001297600">
    <property type="component" value="Unassembled WGS sequence"/>
</dbReference>
<dbReference type="NCBIfam" id="TIGR00552">
    <property type="entry name" value="nadE"/>
    <property type="match status" value="1"/>
</dbReference>
<keyword evidence="2 6" id="KW-0436">Ligase</keyword>
<organism evidence="9 10">
    <name type="scientific">Mesosutterella porci</name>
    <dbReference type="NCBI Taxonomy" id="2915351"/>
    <lineage>
        <taxon>Bacteria</taxon>
        <taxon>Pseudomonadati</taxon>
        <taxon>Pseudomonadota</taxon>
        <taxon>Betaproteobacteria</taxon>
        <taxon>Burkholderiales</taxon>
        <taxon>Sutterellaceae</taxon>
        <taxon>Mesosutterella</taxon>
    </lineage>
</organism>
<gene>
    <name evidence="9" type="primary">nadE</name>
    <name evidence="9" type="ORF">MAF45_01185</name>
</gene>
<accession>A0ABS9MPU7</accession>
<comment type="caution">
    <text evidence="9">The sequence shown here is derived from an EMBL/GenBank/DDBJ whole genome shotgun (WGS) entry which is preliminary data.</text>
</comment>
<evidence type="ECO:0000256" key="5">
    <source>
        <dbReference type="ARBA" id="ARBA00023027"/>
    </source>
</evidence>
<dbReference type="CDD" id="cd00553">
    <property type="entry name" value="NAD_synthase"/>
    <property type="match status" value="1"/>
</dbReference>
<sequence>MLTNPTETARAVSNWIRDYFDQNCPKGRAVVGISGGKDSAVTAALCARALGKDRVAGVLMPDGAQKDIADSEAVVRLLGISSVTINIAGMHQAFRDEIAANSGFAALAGRESLSRDSEINFPARLRMATLYAVAQSLPGGALVINTCNKSEDWVGYSTKFGDSAGDLSPLAVFTVTEVRQLGSALGLPDSIVRKTPSDGLSGLSDEAKLGFTYEQLDRLIETGECEDPALKAKIDRMHAANLHKLQPMPHFPRKD</sequence>
<evidence type="ECO:0000256" key="4">
    <source>
        <dbReference type="ARBA" id="ARBA00022840"/>
    </source>
</evidence>
<dbReference type="InterPro" id="IPR022310">
    <property type="entry name" value="NAD/GMP_synthase"/>
</dbReference>
<keyword evidence="3 6" id="KW-0547">Nucleotide-binding</keyword>
<feature type="domain" description="NAD/GMP synthase" evidence="8">
    <location>
        <begin position="11"/>
        <end position="245"/>
    </location>
</feature>
<reference evidence="9 10" key="1">
    <citation type="submission" date="2022-02" db="EMBL/GenBank/DDBJ databases">
        <title>Mesosutterella porci, a novel member of the family Sutterellaceae from pig feces.</title>
        <authorList>
            <person name="Wylensek D."/>
            <person name="Clavel T."/>
        </authorList>
    </citation>
    <scope>NUCLEOTIDE SEQUENCE [LARGE SCALE GENOMIC DNA]</scope>
    <source>
        <strain evidence="10">oilRF-744-wt-GAM-9</strain>
    </source>
</reference>
<evidence type="ECO:0000256" key="7">
    <source>
        <dbReference type="RuleBase" id="RU003812"/>
    </source>
</evidence>
<dbReference type="PANTHER" id="PTHR23090">
    <property type="entry name" value="NH 3 /GLUTAMINE-DEPENDENT NAD + SYNTHETASE"/>
    <property type="match status" value="1"/>
</dbReference>
<proteinExistence type="inferred from homology"/>
<comment type="similarity">
    <text evidence="6">Belongs to the NAD synthetase family.</text>
</comment>
<comment type="catalytic activity">
    <reaction evidence="7">
        <text>deamido-NAD(+) + NH4(+) + ATP = AMP + diphosphate + NAD(+) + H(+)</text>
        <dbReference type="Rhea" id="RHEA:21188"/>
        <dbReference type="ChEBI" id="CHEBI:15378"/>
        <dbReference type="ChEBI" id="CHEBI:28938"/>
        <dbReference type="ChEBI" id="CHEBI:30616"/>
        <dbReference type="ChEBI" id="CHEBI:33019"/>
        <dbReference type="ChEBI" id="CHEBI:57540"/>
        <dbReference type="ChEBI" id="CHEBI:58437"/>
        <dbReference type="ChEBI" id="CHEBI:456215"/>
        <dbReference type="EC" id="6.3.1.5"/>
    </reaction>
</comment>
<dbReference type="Pfam" id="PF02540">
    <property type="entry name" value="NAD_synthase"/>
    <property type="match status" value="1"/>
</dbReference>
<comment type="pathway">
    <text evidence="1">Cofactor biosynthesis; NAD(+) biosynthesis.</text>
</comment>
<dbReference type="GO" id="GO:0008795">
    <property type="term" value="F:NAD+ synthase activity"/>
    <property type="evidence" value="ECO:0007669"/>
    <property type="project" value="UniProtKB-EC"/>
</dbReference>
<dbReference type="EC" id="6.3.1.5" evidence="7"/>
<evidence type="ECO:0000256" key="6">
    <source>
        <dbReference type="RuleBase" id="RU003811"/>
    </source>
</evidence>
<evidence type="ECO:0000256" key="3">
    <source>
        <dbReference type="ARBA" id="ARBA00022741"/>
    </source>
</evidence>
<dbReference type="InterPro" id="IPR014729">
    <property type="entry name" value="Rossmann-like_a/b/a_fold"/>
</dbReference>
<evidence type="ECO:0000256" key="1">
    <source>
        <dbReference type="ARBA" id="ARBA00004790"/>
    </source>
</evidence>